<organism evidence="5 6">
    <name type="scientific">Planctomyces bekefii</name>
    <dbReference type="NCBI Taxonomy" id="1653850"/>
    <lineage>
        <taxon>Bacteria</taxon>
        <taxon>Pseudomonadati</taxon>
        <taxon>Planctomycetota</taxon>
        <taxon>Planctomycetia</taxon>
        <taxon>Planctomycetales</taxon>
        <taxon>Planctomycetaceae</taxon>
        <taxon>Planctomyces</taxon>
    </lineage>
</organism>
<dbReference type="AlphaFoldDB" id="A0A5C6MDJ5"/>
<protein>
    <recommendedName>
        <fullName evidence="4">AAA+ ATPase domain-containing protein</fullName>
    </recommendedName>
</protein>
<keyword evidence="3" id="KW-0067">ATP-binding</keyword>
<keyword evidence="2" id="KW-0547">Nucleotide-binding</keyword>
<accession>A0A5C6MDJ5</accession>
<dbReference type="GO" id="GO:0016887">
    <property type="term" value="F:ATP hydrolysis activity"/>
    <property type="evidence" value="ECO:0007669"/>
    <property type="project" value="InterPro"/>
</dbReference>
<comment type="similarity">
    <text evidence="1">Belongs to the AAA ATPase family.</text>
</comment>
<dbReference type="SMART" id="SM00382">
    <property type="entry name" value="AAA"/>
    <property type="match status" value="1"/>
</dbReference>
<sequence>MNIDPAKSNPPQGSLRAIKWLEPRPATNLSVDKNSPNRAKAGKILKSEFVSLSPKVLTGFGLWYTLTGIMQIGKKSLFDTLREIFVPVLIAASALGFDYFLKPKLTEFSEIPVPTPKVDLDKDICWDPETKKTFEKTLKLFMGHSSNYLTELDPKSSIHGTKRDGLLILAGPPGNGKTAIAYGIGDIANKPITSVKLSEVGFGSALEEAFQKAKSKNGILFIDEADAIIGSRSNKITQSFLETFNRFQRESPIRVILATNSFNELDPAIQSRAYVFNLANPNSDLKIQILKQKLQQARVKEPAYQALLGADLAKLKILLEPKNFSGRDIESLVNDAIVIAEMRINQNPSDQSARVIKYEDFEIAVNEFNTQKQLAKKESI</sequence>
<evidence type="ECO:0000256" key="1">
    <source>
        <dbReference type="ARBA" id="ARBA00006914"/>
    </source>
</evidence>
<dbReference type="InterPro" id="IPR050221">
    <property type="entry name" value="26S_Proteasome_ATPase"/>
</dbReference>
<dbReference type="SUPFAM" id="SSF52540">
    <property type="entry name" value="P-loop containing nucleoside triphosphate hydrolases"/>
    <property type="match status" value="1"/>
</dbReference>
<evidence type="ECO:0000259" key="4">
    <source>
        <dbReference type="SMART" id="SM00382"/>
    </source>
</evidence>
<dbReference type="EMBL" id="SRHE01000003">
    <property type="protein sequence ID" value="TWW12702.1"/>
    <property type="molecule type" value="Genomic_DNA"/>
</dbReference>
<dbReference type="PANTHER" id="PTHR23073">
    <property type="entry name" value="26S PROTEASOME REGULATORY SUBUNIT"/>
    <property type="match status" value="1"/>
</dbReference>
<dbReference type="InterPro" id="IPR027417">
    <property type="entry name" value="P-loop_NTPase"/>
</dbReference>
<evidence type="ECO:0000256" key="2">
    <source>
        <dbReference type="ARBA" id="ARBA00022741"/>
    </source>
</evidence>
<dbReference type="Proteomes" id="UP000321083">
    <property type="component" value="Unassembled WGS sequence"/>
</dbReference>
<evidence type="ECO:0000313" key="6">
    <source>
        <dbReference type="Proteomes" id="UP000321083"/>
    </source>
</evidence>
<proteinExistence type="inferred from homology"/>
<feature type="domain" description="AAA+ ATPase" evidence="4">
    <location>
        <begin position="163"/>
        <end position="284"/>
    </location>
</feature>
<dbReference type="InterPro" id="IPR003593">
    <property type="entry name" value="AAA+_ATPase"/>
</dbReference>
<reference evidence="5 6" key="1">
    <citation type="submission" date="2019-08" db="EMBL/GenBank/DDBJ databases">
        <title>100 year-old enigma solved: identification of Planctomyces bekefii, the type genus and species of the phylum Planctomycetes.</title>
        <authorList>
            <person name="Svetlana D.N."/>
            <person name="Overmann J."/>
        </authorList>
    </citation>
    <scope>NUCLEOTIDE SEQUENCE [LARGE SCALE GENOMIC DNA]</scope>
    <source>
        <strain evidence="5">Phe10_nw2017</strain>
    </source>
</reference>
<dbReference type="Gene3D" id="1.10.8.60">
    <property type="match status" value="1"/>
</dbReference>
<comment type="caution">
    <text evidence="5">The sequence shown here is derived from an EMBL/GenBank/DDBJ whole genome shotgun (WGS) entry which is preliminary data.</text>
</comment>
<dbReference type="Gene3D" id="3.40.50.300">
    <property type="entry name" value="P-loop containing nucleotide triphosphate hydrolases"/>
    <property type="match status" value="1"/>
</dbReference>
<dbReference type="Pfam" id="PF00004">
    <property type="entry name" value="AAA"/>
    <property type="match status" value="1"/>
</dbReference>
<evidence type="ECO:0000313" key="5">
    <source>
        <dbReference type="EMBL" id="TWW12702.1"/>
    </source>
</evidence>
<keyword evidence="6" id="KW-1185">Reference proteome</keyword>
<reference evidence="5 6" key="2">
    <citation type="submission" date="2019-08" db="EMBL/GenBank/DDBJ databases">
        <authorList>
            <person name="Henke P."/>
        </authorList>
    </citation>
    <scope>NUCLEOTIDE SEQUENCE [LARGE SCALE GENOMIC DNA]</scope>
    <source>
        <strain evidence="5">Phe10_nw2017</strain>
    </source>
</reference>
<evidence type="ECO:0000256" key="3">
    <source>
        <dbReference type="ARBA" id="ARBA00022840"/>
    </source>
</evidence>
<dbReference type="CDD" id="cd19481">
    <property type="entry name" value="RecA-like_protease"/>
    <property type="match status" value="1"/>
</dbReference>
<gene>
    <name evidence="5" type="ORF">E3A20_00410</name>
</gene>
<dbReference type="GO" id="GO:0005524">
    <property type="term" value="F:ATP binding"/>
    <property type="evidence" value="ECO:0007669"/>
    <property type="project" value="UniProtKB-KW"/>
</dbReference>
<dbReference type="InterPro" id="IPR003959">
    <property type="entry name" value="ATPase_AAA_core"/>
</dbReference>
<name>A0A5C6MDJ5_9PLAN</name>